<accession>B0MNV9</accession>
<evidence type="ECO:0000313" key="1">
    <source>
        <dbReference type="EMBL" id="EDS00596.1"/>
    </source>
</evidence>
<sequence>MTDEYSKSGKNIPEMPSERMFVVIPHNNITLLCCCFGAML</sequence>
<evidence type="ECO:0000313" key="2">
    <source>
        <dbReference type="Proteomes" id="UP000005326"/>
    </source>
</evidence>
<dbReference type="AlphaFoldDB" id="B0MNV9"/>
<keyword evidence="2" id="KW-1185">Reference proteome</keyword>
<name>B0MNV9_9FIRM</name>
<comment type="caution">
    <text evidence="1">The sequence shown here is derived from an EMBL/GenBank/DDBJ whole genome shotgun (WGS) entry which is preliminary data.</text>
</comment>
<dbReference type="EMBL" id="ABCA03000047">
    <property type="protein sequence ID" value="EDS00596.1"/>
    <property type="molecule type" value="Genomic_DNA"/>
</dbReference>
<dbReference type="Proteomes" id="UP000005326">
    <property type="component" value="Unassembled WGS sequence"/>
</dbReference>
<gene>
    <name evidence="1" type="ORF">EUBSIR_01516</name>
</gene>
<organism evidence="1 2">
    <name type="scientific">[Eubacterium] siraeum DSM 15702</name>
    <dbReference type="NCBI Taxonomy" id="428128"/>
    <lineage>
        <taxon>Bacteria</taxon>
        <taxon>Bacillati</taxon>
        <taxon>Bacillota</taxon>
        <taxon>Clostridia</taxon>
        <taxon>Eubacteriales</taxon>
        <taxon>Oscillospiraceae</taxon>
        <taxon>Oscillospiraceae incertae sedis</taxon>
    </lineage>
</organism>
<protein>
    <submittedName>
        <fullName evidence="1">Uncharacterized protein</fullName>
    </submittedName>
</protein>
<proteinExistence type="predicted"/>
<reference evidence="1" key="2">
    <citation type="submission" date="2014-06" db="EMBL/GenBank/DDBJ databases">
        <title>Draft genome sequence of Eubacterium siraeum (DSM 15702).</title>
        <authorList>
            <person name="Sudarsanam P."/>
            <person name="Ley R."/>
            <person name="Guruge J."/>
            <person name="Turnbaugh P.J."/>
            <person name="Mahowald M."/>
            <person name="Liep D."/>
            <person name="Gordon J."/>
        </authorList>
    </citation>
    <scope>NUCLEOTIDE SEQUENCE</scope>
    <source>
        <strain evidence="1">DSM 15702</strain>
    </source>
</reference>
<reference evidence="1" key="1">
    <citation type="submission" date="2007-10" db="EMBL/GenBank/DDBJ databases">
        <authorList>
            <person name="Fulton L."/>
            <person name="Clifton S."/>
            <person name="Fulton B."/>
            <person name="Xu J."/>
            <person name="Minx P."/>
            <person name="Pepin K.H."/>
            <person name="Johnson M."/>
            <person name="Thiruvilangam P."/>
            <person name="Bhonagiri V."/>
            <person name="Nash W.E."/>
            <person name="Mardis E.R."/>
            <person name="Wilson R.K."/>
        </authorList>
    </citation>
    <scope>NUCLEOTIDE SEQUENCE [LARGE SCALE GENOMIC DNA]</scope>
    <source>
        <strain evidence="1">DSM 15702</strain>
    </source>
</reference>